<evidence type="ECO:0000259" key="6">
    <source>
        <dbReference type="SMART" id="SM00849"/>
    </source>
</evidence>
<dbReference type="InterPro" id="IPR036866">
    <property type="entry name" value="RibonucZ/Hydroxyglut_hydro"/>
</dbReference>
<keyword evidence="2" id="KW-0479">Metal-binding</keyword>
<feature type="chain" id="PRO_5026244888" evidence="5">
    <location>
        <begin position="36"/>
        <end position="308"/>
    </location>
</feature>
<dbReference type="RefSeq" id="WP_165233046.1">
    <property type="nucleotide sequence ID" value="NZ_JAAKZV010000016.1"/>
</dbReference>
<evidence type="ECO:0000256" key="5">
    <source>
        <dbReference type="SAM" id="SignalP"/>
    </source>
</evidence>
<dbReference type="GO" id="GO:0016787">
    <property type="term" value="F:hydrolase activity"/>
    <property type="evidence" value="ECO:0007669"/>
    <property type="project" value="UniProtKB-KW"/>
</dbReference>
<dbReference type="SUPFAM" id="SSF56281">
    <property type="entry name" value="Metallo-hydrolase/oxidoreductase"/>
    <property type="match status" value="1"/>
</dbReference>
<comment type="similarity">
    <text evidence="1">Belongs to the metallo-beta-lactamase superfamily.</text>
</comment>
<dbReference type="InterPro" id="IPR051013">
    <property type="entry name" value="MBL_superfamily_lactonases"/>
</dbReference>
<reference evidence="7 8" key="1">
    <citation type="submission" date="2020-02" db="EMBL/GenBank/DDBJ databases">
        <title>Whole-genome analyses of novel actinobacteria.</title>
        <authorList>
            <person name="Sahin N."/>
        </authorList>
    </citation>
    <scope>NUCLEOTIDE SEQUENCE [LARGE SCALE GENOMIC DNA]</scope>
    <source>
        <strain evidence="7 8">A7024</strain>
    </source>
</reference>
<feature type="domain" description="Metallo-beta-lactamase" evidence="6">
    <location>
        <begin position="98"/>
        <end position="300"/>
    </location>
</feature>
<dbReference type="Pfam" id="PF00753">
    <property type="entry name" value="Lactamase_B"/>
    <property type="match status" value="1"/>
</dbReference>
<evidence type="ECO:0000313" key="7">
    <source>
        <dbReference type="EMBL" id="NGN63512.1"/>
    </source>
</evidence>
<evidence type="ECO:0000256" key="4">
    <source>
        <dbReference type="ARBA" id="ARBA00022833"/>
    </source>
</evidence>
<dbReference type="Gene3D" id="3.60.15.10">
    <property type="entry name" value="Ribonuclease Z/Hydroxyacylglutathione hydrolase-like"/>
    <property type="match status" value="1"/>
</dbReference>
<comment type="caution">
    <text evidence="7">The sequence shown here is derived from an EMBL/GenBank/DDBJ whole genome shotgun (WGS) entry which is preliminary data.</text>
</comment>
<gene>
    <name evidence="7" type="ORF">G5C51_06285</name>
</gene>
<dbReference type="InterPro" id="IPR001279">
    <property type="entry name" value="Metallo-B-lactamas"/>
</dbReference>
<dbReference type="PANTHER" id="PTHR42978">
    <property type="entry name" value="QUORUM-QUENCHING LACTONASE YTNP-RELATED-RELATED"/>
    <property type="match status" value="1"/>
</dbReference>
<dbReference type="PROSITE" id="PS51318">
    <property type="entry name" value="TAT"/>
    <property type="match status" value="1"/>
</dbReference>
<name>A0A6G4TUR5_9ACTN</name>
<evidence type="ECO:0000256" key="1">
    <source>
        <dbReference type="ARBA" id="ARBA00007749"/>
    </source>
</evidence>
<dbReference type="Proteomes" id="UP000481583">
    <property type="component" value="Unassembled WGS sequence"/>
</dbReference>
<organism evidence="7 8">
    <name type="scientific">Streptomyces coryli</name>
    <dbReference type="NCBI Taxonomy" id="1128680"/>
    <lineage>
        <taxon>Bacteria</taxon>
        <taxon>Bacillati</taxon>
        <taxon>Actinomycetota</taxon>
        <taxon>Actinomycetes</taxon>
        <taxon>Kitasatosporales</taxon>
        <taxon>Streptomycetaceae</taxon>
        <taxon>Streptomyces</taxon>
    </lineage>
</organism>
<dbReference type="EMBL" id="JAAKZV010000016">
    <property type="protein sequence ID" value="NGN63512.1"/>
    <property type="molecule type" value="Genomic_DNA"/>
</dbReference>
<evidence type="ECO:0000313" key="8">
    <source>
        <dbReference type="Proteomes" id="UP000481583"/>
    </source>
</evidence>
<dbReference type="PANTHER" id="PTHR42978:SF6">
    <property type="entry name" value="QUORUM-QUENCHING LACTONASE YTNP-RELATED"/>
    <property type="match status" value="1"/>
</dbReference>
<evidence type="ECO:0000256" key="2">
    <source>
        <dbReference type="ARBA" id="ARBA00022723"/>
    </source>
</evidence>
<keyword evidence="4" id="KW-0862">Zinc</keyword>
<dbReference type="SMART" id="SM00849">
    <property type="entry name" value="Lactamase_B"/>
    <property type="match status" value="1"/>
</dbReference>
<dbReference type="AlphaFoldDB" id="A0A6G4TUR5"/>
<protein>
    <submittedName>
        <fullName evidence="7">MBL fold metallo-hydrolase</fullName>
    </submittedName>
</protein>
<keyword evidence="3 7" id="KW-0378">Hydrolase</keyword>
<dbReference type="InterPro" id="IPR006311">
    <property type="entry name" value="TAT_signal"/>
</dbReference>
<keyword evidence="8" id="KW-1185">Reference proteome</keyword>
<dbReference type="GO" id="GO:0046872">
    <property type="term" value="F:metal ion binding"/>
    <property type="evidence" value="ECO:0007669"/>
    <property type="project" value="UniProtKB-KW"/>
</dbReference>
<evidence type="ECO:0000256" key="3">
    <source>
        <dbReference type="ARBA" id="ARBA00022801"/>
    </source>
</evidence>
<feature type="signal peptide" evidence="5">
    <location>
        <begin position="1"/>
        <end position="35"/>
    </location>
</feature>
<keyword evidence="5" id="KW-0732">Signal</keyword>
<proteinExistence type="inferred from homology"/>
<accession>A0A6G4TUR5</accession>
<sequence length="308" mass="32470">MSRSPAHFLRRSVLRGTLAASAALGLAGVGRAATAASRGAAVPALRVGGYEVMALVDATGPFFLPASEAFPGTGDAAWAAARRIDPEAFGDDGVWVLDFRCFVIRRPGGSLAVVDTGVGPASSPAAAWAPVPGRLPRALREAGLDPRDVDTVVLTHLHDDHYGWTRGEDGDPFFPDARHLVQQRELDGLAPDSAAHAYVVGPLRAAGLLAPVDGGCRLWRRAGTVSLLPTPGHTPGHQSVVVAGADTEVVLTGDVLVHAVQLADPDVAYRYEADPDTARATRTALLTRAREHRAWLGNPHLRRPFVRA</sequence>